<keyword evidence="1" id="KW-0812">Transmembrane</keyword>
<proteinExistence type="predicted"/>
<organism evidence="2">
    <name type="scientific">Cladocopium goreaui</name>
    <dbReference type="NCBI Taxonomy" id="2562237"/>
    <lineage>
        <taxon>Eukaryota</taxon>
        <taxon>Sar</taxon>
        <taxon>Alveolata</taxon>
        <taxon>Dinophyceae</taxon>
        <taxon>Suessiales</taxon>
        <taxon>Symbiodiniaceae</taxon>
        <taxon>Cladocopium</taxon>
    </lineage>
</organism>
<protein>
    <submittedName>
        <fullName evidence="3">Wu:fc47e12 protein</fullName>
    </submittedName>
</protein>
<reference evidence="2" key="1">
    <citation type="submission" date="2022-10" db="EMBL/GenBank/DDBJ databases">
        <authorList>
            <person name="Chen Y."/>
            <person name="Dougan E. K."/>
            <person name="Chan C."/>
            <person name="Rhodes N."/>
            <person name="Thang M."/>
        </authorList>
    </citation>
    <scope>NUCLEOTIDE SEQUENCE</scope>
</reference>
<keyword evidence="1" id="KW-0472">Membrane</keyword>
<dbReference type="InterPro" id="IPR010721">
    <property type="entry name" value="UstE-like"/>
</dbReference>
<keyword evidence="4" id="KW-1185">Reference proteome</keyword>
<dbReference type="Pfam" id="PF06966">
    <property type="entry name" value="DUF1295"/>
    <property type="match status" value="1"/>
</dbReference>
<evidence type="ECO:0000313" key="3">
    <source>
        <dbReference type="EMBL" id="CAL4773315.1"/>
    </source>
</evidence>
<feature type="transmembrane region" description="Helical" evidence="1">
    <location>
        <begin position="125"/>
        <end position="146"/>
    </location>
</feature>
<dbReference type="Proteomes" id="UP001152797">
    <property type="component" value="Unassembled WGS sequence"/>
</dbReference>
<feature type="transmembrane region" description="Helical" evidence="1">
    <location>
        <begin position="212"/>
        <end position="235"/>
    </location>
</feature>
<dbReference type="EMBL" id="CAMXCT010001035">
    <property type="protein sequence ID" value="CAI3986003.1"/>
    <property type="molecule type" value="Genomic_DNA"/>
</dbReference>
<dbReference type="PANTHER" id="PTHR32251">
    <property type="entry name" value="3-OXO-5-ALPHA-STEROID 4-DEHYDROGENASE"/>
    <property type="match status" value="1"/>
</dbReference>
<sequence>MLNRGLLSVVRRAAFTNGAAYVALQNFSPKPLATSAIIFGAANAVGLGISVATGSHYHLDPIGTGIFSVAAIGLRGAPGELQQNVSAVCIFLWAVKLAGFLFYRALLTHTDARLDELLSSNAGAFGFWFISFAWGWIVSLPHALAAGVSSSIRPPFRWYDGLGIGIFAAGFLLETIADWQKWQFKKDPSSRGKFCDVGVWQLSQHPNWFGNFLLWSGICALNASTLAAVGPLYILPSLLSPLFLLALFYGQACGTISNTVELANAKHGHDPAYQEYIKKVPVFMPSPSSMLRLC</sequence>
<dbReference type="PANTHER" id="PTHR32251:SF17">
    <property type="entry name" value="STEROID 5-ALPHA REDUCTASE C-TERMINAL DOMAIN-CONTAINING PROTEIN"/>
    <property type="match status" value="1"/>
</dbReference>
<dbReference type="Gene3D" id="1.20.120.1630">
    <property type="match status" value="1"/>
</dbReference>
<dbReference type="GO" id="GO:0016020">
    <property type="term" value="C:membrane"/>
    <property type="evidence" value="ECO:0007669"/>
    <property type="project" value="TreeGrafter"/>
</dbReference>
<feature type="transmembrane region" description="Helical" evidence="1">
    <location>
        <begin position="85"/>
        <end position="105"/>
    </location>
</feature>
<dbReference type="OrthoDB" id="201504at2759"/>
<evidence type="ECO:0000313" key="2">
    <source>
        <dbReference type="EMBL" id="CAI3986003.1"/>
    </source>
</evidence>
<dbReference type="EMBL" id="CAMXCT030001035">
    <property type="protein sequence ID" value="CAL4773315.1"/>
    <property type="molecule type" value="Genomic_DNA"/>
</dbReference>
<evidence type="ECO:0000313" key="4">
    <source>
        <dbReference type="Proteomes" id="UP001152797"/>
    </source>
</evidence>
<gene>
    <name evidence="2" type="ORF">C1SCF055_LOCUS13388</name>
</gene>
<comment type="caution">
    <text evidence="2">The sequence shown here is derived from an EMBL/GenBank/DDBJ whole genome shotgun (WGS) entry which is preliminary data.</text>
</comment>
<keyword evidence="1" id="KW-1133">Transmembrane helix</keyword>
<evidence type="ECO:0000256" key="1">
    <source>
        <dbReference type="SAM" id="Phobius"/>
    </source>
</evidence>
<feature type="transmembrane region" description="Helical" evidence="1">
    <location>
        <begin position="158"/>
        <end position="177"/>
    </location>
</feature>
<reference evidence="3 4" key="2">
    <citation type="submission" date="2024-05" db="EMBL/GenBank/DDBJ databases">
        <authorList>
            <person name="Chen Y."/>
            <person name="Shah S."/>
            <person name="Dougan E. K."/>
            <person name="Thang M."/>
            <person name="Chan C."/>
        </authorList>
    </citation>
    <scope>NUCLEOTIDE SEQUENCE [LARGE SCALE GENOMIC DNA]</scope>
</reference>
<accession>A0A9P1C8C7</accession>
<dbReference type="AlphaFoldDB" id="A0A9P1C8C7"/>
<name>A0A9P1C8C7_9DINO</name>
<dbReference type="EMBL" id="CAMXCT020001035">
    <property type="protein sequence ID" value="CAL1139378.1"/>
    <property type="molecule type" value="Genomic_DNA"/>
</dbReference>